<proteinExistence type="predicted"/>
<keyword evidence="2" id="KW-0812">Transmembrane</keyword>
<feature type="compositionally biased region" description="Pro residues" evidence="1">
    <location>
        <begin position="20"/>
        <end position="29"/>
    </location>
</feature>
<dbReference type="Proteomes" id="UP000000428">
    <property type="component" value="Chromosome"/>
</dbReference>
<feature type="compositionally biased region" description="Pro residues" evidence="1">
    <location>
        <begin position="433"/>
        <end position="449"/>
    </location>
</feature>
<dbReference type="AlphaFoldDB" id="Q82NY6"/>
<evidence type="ECO:0000313" key="4">
    <source>
        <dbReference type="EMBL" id="BAC68864.1"/>
    </source>
</evidence>
<accession>Q82NY6</accession>
<feature type="compositionally biased region" description="Low complexity" evidence="1">
    <location>
        <begin position="344"/>
        <end position="421"/>
    </location>
</feature>
<organism evidence="4 5">
    <name type="scientific">Streptomyces avermitilis (strain ATCC 31267 / DSM 46492 / JCM 5070 / NBRC 14893 / NCIMB 12804 / NRRL 8165 / MA-4680)</name>
    <dbReference type="NCBI Taxonomy" id="227882"/>
    <lineage>
        <taxon>Bacteria</taxon>
        <taxon>Bacillati</taxon>
        <taxon>Actinomycetota</taxon>
        <taxon>Actinomycetes</taxon>
        <taxon>Kitasatosporales</taxon>
        <taxon>Streptomycetaceae</taxon>
        <taxon>Streptomyces</taxon>
    </lineage>
</organism>
<keyword evidence="2" id="KW-1133">Transmembrane helix</keyword>
<keyword evidence="5" id="KW-1185">Reference proteome</keyword>
<dbReference type="KEGG" id="sma:SAVERM_1154"/>
<evidence type="ECO:0000313" key="5">
    <source>
        <dbReference type="Proteomes" id="UP000000428"/>
    </source>
</evidence>
<dbReference type="eggNOG" id="COG4690">
    <property type="taxonomic scope" value="Bacteria"/>
</dbReference>
<reference evidence="4 5" key="3">
    <citation type="journal article" date="2014" name="J. Ind. Microbiol. Biotechnol.">
        <title>Genome mining of the Streptomyces avermitilis genome and development of genome-minimized hosts for heterologous expression of biosynthetic gene clusters.</title>
        <authorList>
            <person name="Ikeda H."/>
            <person name="Shin-ya K."/>
            <person name="Omura S."/>
        </authorList>
    </citation>
    <scope>NUCLEOTIDE SEQUENCE [LARGE SCALE GENOMIC DNA]</scope>
    <source>
        <strain evidence="5">ATCC 31267 / DSM 46492 / JCM 5070 / NBRC 14893 / NCIMB 12804 / NRRL 8165 / MA-4680</strain>
    </source>
</reference>
<reference evidence="4 5" key="2">
    <citation type="journal article" date="2003" name="Nat. Biotechnol.">
        <title>Complete genome sequence and comparative analysis of the industrial microorganism Streptomyces avermitilis.</title>
        <authorList>
            <person name="Ikeda H."/>
            <person name="Ishikawa J."/>
            <person name="Hanamoto A."/>
            <person name="Shinose M."/>
            <person name="Kikuchi H."/>
            <person name="Shiba T."/>
            <person name="Sakaki Y."/>
            <person name="Hattori M."/>
            <person name="Omura S."/>
        </authorList>
    </citation>
    <scope>NUCLEOTIDE SEQUENCE [LARGE SCALE GENOMIC DNA]</scope>
    <source>
        <strain evidence="5">ATCC 31267 / DSM 46492 / JCM 5070 / NBRC 14893 / NCIMB 12804 / NRRL 8165 / MA-4680</strain>
    </source>
</reference>
<sequence length="476" mass="49664">MRCRSSLRREEELVSVEPPAGRPTGPPSGPLSGPTQQRPVQPSGRPVRSSSGGDAGSGGSAGSGGGGGPSGPLGPGDAGKEPERWWKSAPRVALMATAVVVAVVAALVLTRSHGTSTAGKGGEVFLQAAGKSGPYPFTESTANESSTAPLTPAPASTSASAQAARGIDGSEPGLYGGTRKVSSCDVEKQIKALRAAPEKNRAFASVEGIAPSEVPAYLRSLTPVQLRVDTWVTNHGFRNGVATPYQAVLQAGTAVLVNSRGVPRVRCACGNPLLYPVPQTTRPRQTGDTWASYRPQNVVFVTPAPTAINVFVMFDPDHDEWFHRRRGDKGRHDEKTDPPRHRPSPSLSASMLPPDSSSPKPHSPSSKSPEPSSSSPSVPSSPNSSRESSPESYSEPPTTEPKTTEPPTTEPKTTEPPTTEPESTERKTTEPPTTEPPTTEPTTTEPPSPGVVSPETTSESDTTYSAPEPAATPPSY</sequence>
<feature type="compositionally biased region" description="Low complexity" evidence="1">
    <location>
        <begin position="145"/>
        <end position="164"/>
    </location>
</feature>
<feature type="compositionally biased region" description="Low complexity" evidence="1">
    <location>
        <begin position="30"/>
        <end position="52"/>
    </location>
</feature>
<feature type="region of interest" description="Disordered" evidence="1">
    <location>
        <begin position="136"/>
        <end position="174"/>
    </location>
</feature>
<protein>
    <recommendedName>
        <fullName evidence="3">DUF6777 domain-containing protein</fullName>
    </recommendedName>
</protein>
<dbReference type="eggNOG" id="COG3170">
    <property type="taxonomic scope" value="Bacteria"/>
</dbReference>
<feature type="domain" description="DUF6777" evidence="3">
    <location>
        <begin position="166"/>
        <end position="327"/>
    </location>
</feature>
<feature type="compositionally biased region" description="Basic and acidic residues" evidence="1">
    <location>
        <begin position="330"/>
        <end position="340"/>
    </location>
</feature>
<reference evidence="4 5" key="1">
    <citation type="journal article" date="2001" name="Proc. Natl. Acad. Sci. U.S.A.">
        <title>Genome sequence of an industrial microorganism Streptomyces avermitilis: deducing the ability of producing secondary metabolites.</title>
        <authorList>
            <person name="Omura S."/>
            <person name="Ikeda H."/>
            <person name="Ishikawa J."/>
            <person name="Hanamoto A."/>
            <person name="Takahashi C."/>
            <person name="Shinose M."/>
            <person name="Takahashi Y."/>
            <person name="Horikawa H."/>
            <person name="Nakazawa H."/>
            <person name="Osonoe T."/>
            <person name="Kikuchi H."/>
            <person name="Shiba T."/>
            <person name="Sakaki Y."/>
            <person name="Hattori M."/>
        </authorList>
    </citation>
    <scope>NUCLEOTIDE SEQUENCE [LARGE SCALE GENOMIC DNA]</scope>
    <source>
        <strain evidence="5">ATCC 31267 / DSM 46492 / JCM 5070 / NBRC 14893 / NCIMB 12804 / NRRL 8165 / MA-4680</strain>
    </source>
</reference>
<dbReference type="Pfam" id="PF20568">
    <property type="entry name" value="DUF6777"/>
    <property type="match status" value="1"/>
</dbReference>
<evidence type="ECO:0000256" key="2">
    <source>
        <dbReference type="SAM" id="Phobius"/>
    </source>
</evidence>
<dbReference type="InterPro" id="IPR046704">
    <property type="entry name" value="DUF6777"/>
</dbReference>
<feature type="region of interest" description="Disordered" evidence="1">
    <location>
        <begin position="1"/>
        <end position="83"/>
    </location>
</feature>
<dbReference type="HOGENOM" id="CLU_042918_1_1_11"/>
<dbReference type="EMBL" id="BA000030">
    <property type="protein sequence ID" value="BAC68864.1"/>
    <property type="molecule type" value="Genomic_DNA"/>
</dbReference>
<feature type="compositionally biased region" description="Gly residues" evidence="1">
    <location>
        <begin position="53"/>
        <end position="77"/>
    </location>
</feature>
<feature type="transmembrane region" description="Helical" evidence="2">
    <location>
        <begin position="92"/>
        <end position="110"/>
    </location>
</feature>
<keyword evidence="2" id="KW-0472">Membrane</keyword>
<evidence type="ECO:0000259" key="3">
    <source>
        <dbReference type="Pfam" id="PF20568"/>
    </source>
</evidence>
<gene>
    <name evidence="4" type="ORF">SAVERM_1154</name>
</gene>
<name>Q82NY6_STRAW</name>
<evidence type="ECO:0000256" key="1">
    <source>
        <dbReference type="SAM" id="MobiDB-lite"/>
    </source>
</evidence>
<feature type="region of interest" description="Disordered" evidence="1">
    <location>
        <begin position="324"/>
        <end position="476"/>
    </location>
</feature>